<reference evidence="6 7" key="1">
    <citation type="submission" date="2015-09" db="EMBL/GenBank/DDBJ databases">
        <title>Draft genome of the parasitic nematode Teladorsagia circumcincta isolate WARC Sus (inbred).</title>
        <authorList>
            <person name="Mitreva M."/>
        </authorList>
    </citation>
    <scope>NUCLEOTIDE SEQUENCE [LARGE SCALE GENOMIC DNA]</scope>
    <source>
        <strain evidence="6 7">S</strain>
    </source>
</reference>
<evidence type="ECO:0000259" key="5">
    <source>
        <dbReference type="PROSITE" id="PS51469"/>
    </source>
</evidence>
<accession>A0A2G9UZ78</accession>
<dbReference type="PROSITE" id="PS51469">
    <property type="entry name" value="SUN"/>
    <property type="match status" value="1"/>
</dbReference>
<organism evidence="6 7">
    <name type="scientific">Teladorsagia circumcincta</name>
    <name type="common">Brown stomach worm</name>
    <name type="synonym">Ostertagia circumcincta</name>
    <dbReference type="NCBI Taxonomy" id="45464"/>
    <lineage>
        <taxon>Eukaryota</taxon>
        <taxon>Metazoa</taxon>
        <taxon>Ecdysozoa</taxon>
        <taxon>Nematoda</taxon>
        <taxon>Chromadorea</taxon>
        <taxon>Rhabditida</taxon>
        <taxon>Rhabditina</taxon>
        <taxon>Rhabditomorpha</taxon>
        <taxon>Strongyloidea</taxon>
        <taxon>Trichostrongylidae</taxon>
        <taxon>Teladorsagia</taxon>
    </lineage>
</organism>
<evidence type="ECO:0000256" key="4">
    <source>
        <dbReference type="ARBA" id="ARBA00023136"/>
    </source>
</evidence>
<dbReference type="Proteomes" id="UP000230423">
    <property type="component" value="Unassembled WGS sequence"/>
</dbReference>
<dbReference type="GO" id="GO:0034993">
    <property type="term" value="C:meiotic nuclear membrane microtubule tethering complex"/>
    <property type="evidence" value="ECO:0007669"/>
    <property type="project" value="TreeGrafter"/>
</dbReference>
<name>A0A2G9UZ78_TELCI</name>
<dbReference type="InterPro" id="IPR045119">
    <property type="entry name" value="SUN1-5"/>
</dbReference>
<evidence type="ECO:0000256" key="1">
    <source>
        <dbReference type="ARBA" id="ARBA00004370"/>
    </source>
</evidence>
<comment type="subcellular location">
    <subcellularLocation>
        <location evidence="1">Membrane</location>
    </subcellularLocation>
</comment>
<dbReference type="EMBL" id="KZ345133">
    <property type="protein sequence ID" value="PIO75534.1"/>
    <property type="molecule type" value="Genomic_DNA"/>
</dbReference>
<keyword evidence="3" id="KW-1133">Transmembrane helix</keyword>
<protein>
    <submittedName>
        <fullName evidence="6">Sad1 / UNC-like protein</fullName>
    </submittedName>
</protein>
<dbReference type="InterPro" id="IPR012919">
    <property type="entry name" value="SUN_dom"/>
</dbReference>
<dbReference type="AlphaFoldDB" id="A0A2G9UZ78"/>
<evidence type="ECO:0000256" key="3">
    <source>
        <dbReference type="ARBA" id="ARBA00022989"/>
    </source>
</evidence>
<keyword evidence="2" id="KW-0812">Transmembrane</keyword>
<keyword evidence="4" id="KW-0472">Membrane</keyword>
<gene>
    <name evidence="6" type="ORF">TELCIR_02423</name>
</gene>
<evidence type="ECO:0000313" key="7">
    <source>
        <dbReference type="Proteomes" id="UP000230423"/>
    </source>
</evidence>
<evidence type="ECO:0000313" key="6">
    <source>
        <dbReference type="EMBL" id="PIO75534.1"/>
    </source>
</evidence>
<sequence length="116" mass="13424">MPSEAFCFEGEEGKLTIHLWSNASVDAIEYEHDYWHDIVPISAPDRYDVLACMDRECENMVLLAECRYPINEKGGPNQICEIQNRSPPTDQVQVVFRTNHGQGYTCVYQLRVLNWN</sequence>
<dbReference type="Gene3D" id="2.60.120.260">
    <property type="entry name" value="Galactose-binding domain-like"/>
    <property type="match status" value="1"/>
</dbReference>
<keyword evidence="7" id="KW-1185">Reference proteome</keyword>
<evidence type="ECO:0000256" key="2">
    <source>
        <dbReference type="ARBA" id="ARBA00022692"/>
    </source>
</evidence>
<feature type="domain" description="SUN" evidence="5">
    <location>
        <begin position="1"/>
        <end position="116"/>
    </location>
</feature>
<dbReference type="PANTHER" id="PTHR12911:SF2">
    <property type="entry name" value="SUN DOMAIN-CONTAINING PROTEIN 1"/>
    <property type="match status" value="1"/>
</dbReference>
<dbReference type="GO" id="GO:0043495">
    <property type="term" value="F:protein-membrane adaptor activity"/>
    <property type="evidence" value="ECO:0007669"/>
    <property type="project" value="TreeGrafter"/>
</dbReference>
<dbReference type="OrthoDB" id="5856013at2759"/>
<dbReference type="Pfam" id="PF07738">
    <property type="entry name" value="Sad1_UNC"/>
    <property type="match status" value="1"/>
</dbReference>
<proteinExistence type="predicted"/>
<dbReference type="PANTHER" id="PTHR12911">
    <property type="entry name" value="SAD1/UNC-84-LIKE PROTEIN-RELATED"/>
    <property type="match status" value="1"/>
</dbReference>